<dbReference type="AlphaFoldDB" id="A0A3E1NSG2"/>
<dbReference type="InterPro" id="IPR016181">
    <property type="entry name" value="Acyl_CoA_acyltransferase"/>
</dbReference>
<organism evidence="4 5">
    <name type="scientific">Chitinophaga silvisoli</name>
    <dbReference type="NCBI Taxonomy" id="2291814"/>
    <lineage>
        <taxon>Bacteria</taxon>
        <taxon>Pseudomonadati</taxon>
        <taxon>Bacteroidota</taxon>
        <taxon>Chitinophagia</taxon>
        <taxon>Chitinophagales</taxon>
        <taxon>Chitinophagaceae</taxon>
        <taxon>Chitinophaga</taxon>
    </lineage>
</organism>
<evidence type="ECO:0000256" key="1">
    <source>
        <dbReference type="ARBA" id="ARBA00022679"/>
    </source>
</evidence>
<evidence type="ECO:0000313" key="5">
    <source>
        <dbReference type="Proteomes" id="UP000261174"/>
    </source>
</evidence>
<dbReference type="Proteomes" id="UP000261174">
    <property type="component" value="Unassembled WGS sequence"/>
</dbReference>
<dbReference type="CDD" id="cd04301">
    <property type="entry name" value="NAT_SF"/>
    <property type="match status" value="1"/>
</dbReference>
<dbReference type="OrthoDB" id="5419426at2"/>
<dbReference type="InterPro" id="IPR050832">
    <property type="entry name" value="Bact_Acetyltransf"/>
</dbReference>
<keyword evidence="5" id="KW-1185">Reference proteome</keyword>
<name>A0A3E1NSG2_9BACT</name>
<sequence length="159" mass="17662">MTIRKIQSADNHTLGTVIQQVFKEFGIDRPGTAYYDPQLFSLSELFDTPGSSYWVAEIDNEIVGGGGIFPTQGLAPDCVELVKFYLLPKARGKGFGKELLLHCISGAREMGYHSMYLETMPELTTAVPLYEKTGFRHLTAPLGDSGHFACSIWMQRPLI</sequence>
<evidence type="ECO:0000256" key="2">
    <source>
        <dbReference type="ARBA" id="ARBA00023315"/>
    </source>
</evidence>
<dbReference type="GO" id="GO:0016747">
    <property type="term" value="F:acyltransferase activity, transferring groups other than amino-acyl groups"/>
    <property type="evidence" value="ECO:0007669"/>
    <property type="project" value="InterPro"/>
</dbReference>
<evidence type="ECO:0000259" key="3">
    <source>
        <dbReference type="PROSITE" id="PS51186"/>
    </source>
</evidence>
<dbReference type="PROSITE" id="PS51186">
    <property type="entry name" value="GNAT"/>
    <property type="match status" value="1"/>
</dbReference>
<keyword evidence="2" id="KW-0012">Acyltransferase</keyword>
<feature type="domain" description="N-acetyltransferase" evidence="3">
    <location>
        <begin position="1"/>
        <end position="159"/>
    </location>
</feature>
<dbReference type="Pfam" id="PF00583">
    <property type="entry name" value="Acetyltransf_1"/>
    <property type="match status" value="1"/>
</dbReference>
<comment type="caution">
    <text evidence="4">The sequence shown here is derived from an EMBL/GenBank/DDBJ whole genome shotgun (WGS) entry which is preliminary data.</text>
</comment>
<evidence type="ECO:0000313" key="4">
    <source>
        <dbReference type="EMBL" id="RFM30857.1"/>
    </source>
</evidence>
<dbReference type="SUPFAM" id="SSF55729">
    <property type="entry name" value="Acyl-CoA N-acyltransferases (Nat)"/>
    <property type="match status" value="1"/>
</dbReference>
<protein>
    <submittedName>
        <fullName evidence="4">GNAT family N-acetyltransferase</fullName>
    </submittedName>
</protein>
<dbReference type="InterPro" id="IPR000182">
    <property type="entry name" value="GNAT_dom"/>
</dbReference>
<accession>A0A3E1NSG2</accession>
<keyword evidence="1 4" id="KW-0808">Transferase</keyword>
<dbReference type="PANTHER" id="PTHR43877:SF2">
    <property type="entry name" value="AMINOALKYLPHOSPHONATE N-ACETYLTRANSFERASE-RELATED"/>
    <property type="match status" value="1"/>
</dbReference>
<dbReference type="PANTHER" id="PTHR43877">
    <property type="entry name" value="AMINOALKYLPHOSPHONATE N-ACETYLTRANSFERASE-RELATED-RELATED"/>
    <property type="match status" value="1"/>
</dbReference>
<dbReference type="RefSeq" id="WP_116857403.1">
    <property type="nucleotide sequence ID" value="NZ_QTJV01000018.1"/>
</dbReference>
<dbReference type="Gene3D" id="3.40.630.30">
    <property type="match status" value="1"/>
</dbReference>
<gene>
    <name evidence="4" type="ORF">DXN04_31470</name>
</gene>
<dbReference type="EMBL" id="QTJV01000018">
    <property type="protein sequence ID" value="RFM30857.1"/>
    <property type="molecule type" value="Genomic_DNA"/>
</dbReference>
<proteinExistence type="predicted"/>
<reference evidence="4 5" key="1">
    <citation type="submission" date="2018-08" db="EMBL/GenBank/DDBJ databases">
        <title>Chitinophaga sp. K20C18050901, a novel bacterium isolated from forest soil.</title>
        <authorList>
            <person name="Wang C."/>
        </authorList>
    </citation>
    <scope>NUCLEOTIDE SEQUENCE [LARGE SCALE GENOMIC DNA]</scope>
    <source>
        <strain evidence="4 5">K20C18050901</strain>
    </source>
</reference>